<dbReference type="GO" id="GO:0005739">
    <property type="term" value="C:mitochondrion"/>
    <property type="evidence" value="ECO:0007669"/>
    <property type="project" value="TreeGrafter"/>
</dbReference>
<accession>A0A3D8SDU2</accession>
<dbReference type="PROSITE" id="PS00331">
    <property type="entry name" value="MALIC_ENZYMES"/>
    <property type="match status" value="1"/>
</dbReference>
<feature type="active site" description="Proton acceptor" evidence="5">
    <location>
        <position position="169"/>
    </location>
</feature>
<evidence type="ECO:0000256" key="7">
    <source>
        <dbReference type="PIRSR" id="PIRSR000106-3"/>
    </source>
</evidence>
<dbReference type="InterPro" id="IPR036291">
    <property type="entry name" value="NAD(P)-bd_dom_sf"/>
</dbReference>
<dbReference type="SMART" id="SM01274">
    <property type="entry name" value="malic"/>
    <property type="match status" value="1"/>
</dbReference>
<feature type="domain" description="Malic enzyme N-terminal" evidence="10">
    <location>
        <begin position="75"/>
        <end position="253"/>
    </location>
</feature>
<name>A0A3D8SDU2_9HELO</name>
<keyword evidence="4 8" id="KW-0560">Oxidoreductase</keyword>
<dbReference type="SUPFAM" id="SSF51735">
    <property type="entry name" value="NAD(P)-binding Rossmann-fold domains"/>
    <property type="match status" value="1"/>
</dbReference>
<dbReference type="GO" id="GO:0004471">
    <property type="term" value="F:malate dehydrogenase (decarboxylating) (NAD+) activity"/>
    <property type="evidence" value="ECO:0007669"/>
    <property type="project" value="TreeGrafter"/>
</dbReference>
<dbReference type="NCBIfam" id="NF010052">
    <property type="entry name" value="PRK13529.1"/>
    <property type="match status" value="1"/>
</dbReference>
<feature type="domain" description="Malic enzyme NAD-binding" evidence="9">
    <location>
        <begin position="263"/>
        <end position="519"/>
    </location>
</feature>
<dbReference type="InterPro" id="IPR046346">
    <property type="entry name" value="Aminoacid_DH-like_N_sf"/>
</dbReference>
<feature type="binding site" evidence="6">
    <location>
        <position position="151"/>
    </location>
    <ligand>
        <name>(S)-malate</name>
        <dbReference type="ChEBI" id="CHEBI:15589"/>
    </ligand>
</feature>
<feature type="active site" description="Proton donor" evidence="5">
    <location>
        <position position="98"/>
    </location>
</feature>
<dbReference type="PANTHER" id="PTHR23406">
    <property type="entry name" value="MALIC ENZYME-RELATED"/>
    <property type="match status" value="1"/>
</dbReference>
<evidence type="ECO:0000256" key="8">
    <source>
        <dbReference type="RuleBase" id="RU003426"/>
    </source>
</evidence>
<evidence type="ECO:0000313" key="11">
    <source>
        <dbReference type="EMBL" id="RDW84500.1"/>
    </source>
</evidence>
<dbReference type="AlphaFoldDB" id="A0A3D8SDU2"/>
<keyword evidence="12" id="KW-1185">Reference proteome</keyword>
<keyword evidence="3 7" id="KW-0479">Metal-binding</keyword>
<feature type="binding site" evidence="7">
    <location>
        <position position="262"/>
    </location>
    <ligand>
        <name>a divalent metal cation</name>
        <dbReference type="ChEBI" id="CHEBI:60240"/>
    </ligand>
</feature>
<organism evidence="11 12">
    <name type="scientific">Coleophoma cylindrospora</name>
    <dbReference type="NCBI Taxonomy" id="1849047"/>
    <lineage>
        <taxon>Eukaryota</taxon>
        <taxon>Fungi</taxon>
        <taxon>Dikarya</taxon>
        <taxon>Ascomycota</taxon>
        <taxon>Pezizomycotina</taxon>
        <taxon>Leotiomycetes</taxon>
        <taxon>Helotiales</taxon>
        <taxon>Dermateaceae</taxon>
        <taxon>Coleophoma</taxon>
    </lineage>
</organism>
<evidence type="ECO:0000259" key="10">
    <source>
        <dbReference type="SMART" id="SM01274"/>
    </source>
</evidence>
<comment type="cofactor">
    <cofactor evidence="1">
        <name>Mn(2+)</name>
        <dbReference type="ChEBI" id="CHEBI:29035"/>
    </cofactor>
</comment>
<dbReference type="SMART" id="SM00919">
    <property type="entry name" value="Malic_M"/>
    <property type="match status" value="1"/>
</dbReference>
<proteinExistence type="inferred from homology"/>
<comment type="similarity">
    <text evidence="2 8">Belongs to the malic enzymes family.</text>
</comment>
<dbReference type="Pfam" id="PF00390">
    <property type="entry name" value="malic"/>
    <property type="match status" value="1"/>
</dbReference>
<dbReference type="SUPFAM" id="SSF53223">
    <property type="entry name" value="Aminoacid dehydrogenase-like, N-terminal domain"/>
    <property type="match status" value="1"/>
</dbReference>
<dbReference type="GO" id="GO:0051287">
    <property type="term" value="F:NAD binding"/>
    <property type="evidence" value="ECO:0007669"/>
    <property type="project" value="InterPro"/>
</dbReference>
<dbReference type="InterPro" id="IPR015884">
    <property type="entry name" value="Malic_enzyme_CS"/>
</dbReference>
<dbReference type="PRINTS" id="PR00072">
    <property type="entry name" value="MALOXRDTASE"/>
</dbReference>
<sequence length="565" mass="62529">MSPYVIFSRRKVFLTQSPSKSLDTSHGLTVRKDLKTHGLVPPNVESHEIQSLRVLKALESKKSPIEKYLYLSHLRNHHTHLFYRLLSQNLRTFTPLIYTPVVGEACQRWSEIYQQAEGLYISYSDRGSIAAVLRNWPERDVEITVVTDGSRILGLGDLGINGMGIPVGKLALYSGCAGIDPAKTLPLTLDLGTNNKALLADPLYMGSRRNRVSEEEEAEFLDELMVALTTVWPGIVIQFEDFKNPFPALERYQPKYAFFNDDIQGTGAVILAGVINALRKTGVPIKDQRAVFMGAGSAGVGVAKQIVEYFIQAGKLSEEDAKRCFWFVDTKGLITSNRGDKLAAHKVYFARHDNEAQQFKDLGEVLDYVKPTMLMGLSTIYGIFTPAILKKMATFSTQPIVFPLSNPSNKSECTLEEAMLHTNCQAIVASGSPFPDYVSNGKIYASNQGNNMYVFPGIGLAAILLKVSTITSSMIYASATSLATSLTPEELAEGRLYPAIERIRDVSVVVARGVAREAQTCGVDATEMRWLREVSDEELEAWIRNKMYDPFMAGVGEVVGRKSKL</sequence>
<evidence type="ECO:0000256" key="5">
    <source>
        <dbReference type="PIRSR" id="PIRSR000106-1"/>
    </source>
</evidence>
<dbReference type="InterPro" id="IPR012301">
    <property type="entry name" value="Malic_N_dom"/>
</dbReference>
<dbReference type="GO" id="GO:0006108">
    <property type="term" value="P:malate metabolic process"/>
    <property type="evidence" value="ECO:0007669"/>
    <property type="project" value="TreeGrafter"/>
</dbReference>
<protein>
    <recommendedName>
        <fullName evidence="8">Malic enzyme</fullName>
    </recommendedName>
</protein>
<dbReference type="InterPro" id="IPR001891">
    <property type="entry name" value="Malic_OxRdtase"/>
</dbReference>
<evidence type="ECO:0000256" key="4">
    <source>
        <dbReference type="ARBA" id="ARBA00023002"/>
    </source>
</evidence>
<feature type="binding site" evidence="7">
    <location>
        <position position="240"/>
    </location>
    <ligand>
        <name>a divalent metal cation</name>
        <dbReference type="ChEBI" id="CHEBI:60240"/>
    </ligand>
</feature>
<gene>
    <name evidence="11" type="ORF">BP6252_02090</name>
</gene>
<dbReference type="Proteomes" id="UP000256645">
    <property type="component" value="Unassembled WGS sequence"/>
</dbReference>
<evidence type="ECO:0000256" key="6">
    <source>
        <dbReference type="PIRSR" id="PIRSR000106-2"/>
    </source>
</evidence>
<dbReference type="InterPro" id="IPR012302">
    <property type="entry name" value="Malic_NAD-bd"/>
</dbReference>
<dbReference type="FunFam" id="3.40.50.720:FF:000182">
    <property type="entry name" value="NAD-dependent malic enzyme"/>
    <property type="match status" value="1"/>
</dbReference>
<dbReference type="EMBL" id="PDLM01000002">
    <property type="protein sequence ID" value="RDW84500.1"/>
    <property type="molecule type" value="Genomic_DNA"/>
</dbReference>
<evidence type="ECO:0000313" key="12">
    <source>
        <dbReference type="Proteomes" id="UP000256645"/>
    </source>
</evidence>
<dbReference type="PANTHER" id="PTHR23406:SF32">
    <property type="entry name" value="NADP-DEPENDENT MALIC ENZYME"/>
    <property type="match status" value="1"/>
</dbReference>
<dbReference type="CDD" id="cd05312">
    <property type="entry name" value="NAD_bind_1_malic_enz"/>
    <property type="match status" value="1"/>
</dbReference>
<dbReference type="GO" id="GO:0046872">
    <property type="term" value="F:metal ion binding"/>
    <property type="evidence" value="ECO:0007669"/>
    <property type="project" value="UniProtKB-KW"/>
</dbReference>
<evidence type="ECO:0000256" key="2">
    <source>
        <dbReference type="ARBA" id="ARBA00008785"/>
    </source>
</evidence>
<comment type="caution">
    <text evidence="11">The sequence shown here is derived from an EMBL/GenBank/DDBJ whole genome shotgun (WGS) entry which is preliminary data.</text>
</comment>
<dbReference type="PIRSF" id="PIRSF000106">
    <property type="entry name" value="ME"/>
    <property type="match status" value="1"/>
</dbReference>
<evidence type="ECO:0000259" key="9">
    <source>
        <dbReference type="SMART" id="SM00919"/>
    </source>
</evidence>
<dbReference type="Gene3D" id="3.40.50.10380">
    <property type="entry name" value="Malic enzyme, N-terminal domain"/>
    <property type="match status" value="1"/>
</dbReference>
<feature type="binding site" evidence="7">
    <location>
        <position position="241"/>
    </location>
    <ligand>
        <name>a divalent metal cation</name>
        <dbReference type="ChEBI" id="CHEBI:60240"/>
    </ligand>
</feature>
<dbReference type="STRING" id="1849047.A0A3D8SDU2"/>
<feature type="binding site" evidence="6">
    <location>
        <position position="450"/>
    </location>
    <ligand>
        <name>(S)-malate</name>
        <dbReference type="ChEBI" id="CHEBI:15589"/>
    </ligand>
</feature>
<reference evidence="11 12" key="1">
    <citation type="journal article" date="2018" name="IMA Fungus">
        <title>IMA Genome-F 9: Draft genome sequence of Annulohypoxylon stygium, Aspergillus mulundensis, Berkeleyomyces basicola (syn. Thielaviopsis basicola), Ceratocystis smalleyi, two Cercospora beticola strains, Coleophoma cylindrospora, Fusarium fracticaudum, Phialophora cf. hyalina, and Morchella septimelata.</title>
        <authorList>
            <person name="Wingfield B.D."/>
            <person name="Bills G.F."/>
            <person name="Dong Y."/>
            <person name="Huang W."/>
            <person name="Nel W.J."/>
            <person name="Swalarsk-Parry B.S."/>
            <person name="Vaghefi N."/>
            <person name="Wilken P.M."/>
            <person name="An Z."/>
            <person name="de Beer Z.W."/>
            <person name="De Vos L."/>
            <person name="Chen L."/>
            <person name="Duong T.A."/>
            <person name="Gao Y."/>
            <person name="Hammerbacher A."/>
            <person name="Kikkert J.R."/>
            <person name="Li Y."/>
            <person name="Li H."/>
            <person name="Li K."/>
            <person name="Li Q."/>
            <person name="Liu X."/>
            <person name="Ma X."/>
            <person name="Naidoo K."/>
            <person name="Pethybridge S.J."/>
            <person name="Sun J."/>
            <person name="Steenkamp E.T."/>
            <person name="van der Nest M.A."/>
            <person name="van Wyk S."/>
            <person name="Wingfield M.J."/>
            <person name="Xiong C."/>
            <person name="Yue Q."/>
            <person name="Zhang X."/>
        </authorList>
    </citation>
    <scope>NUCLEOTIDE SEQUENCE [LARGE SCALE GENOMIC DNA]</scope>
    <source>
        <strain evidence="11 12">BP6252</strain>
    </source>
</reference>
<evidence type="ECO:0000256" key="3">
    <source>
        <dbReference type="ARBA" id="ARBA00022723"/>
    </source>
</evidence>
<dbReference type="Gene3D" id="3.40.50.720">
    <property type="entry name" value="NAD(P)-binding Rossmann-like Domain"/>
    <property type="match status" value="1"/>
</dbReference>
<comment type="cofactor">
    <cofactor evidence="7">
        <name>Mg(2+)</name>
        <dbReference type="ChEBI" id="CHEBI:18420"/>
    </cofactor>
    <cofactor evidence="7">
        <name>Mn(2+)</name>
        <dbReference type="ChEBI" id="CHEBI:29035"/>
    </cofactor>
    <text evidence="7">Divalent metal cations. Prefers magnesium or manganese.</text>
</comment>
<dbReference type="InterPro" id="IPR037062">
    <property type="entry name" value="Malic_N_dom_sf"/>
</dbReference>
<dbReference type="Pfam" id="PF03949">
    <property type="entry name" value="Malic_M"/>
    <property type="match status" value="1"/>
</dbReference>
<evidence type="ECO:0000256" key="1">
    <source>
        <dbReference type="ARBA" id="ARBA00001936"/>
    </source>
</evidence>
<feature type="binding site" evidence="6">
    <location>
        <position position="406"/>
    </location>
    <ligand>
        <name>(S)-malate</name>
        <dbReference type="ChEBI" id="CHEBI:15589"/>
    </ligand>
</feature>
<dbReference type="OrthoDB" id="5365701at2759"/>